<keyword evidence="2" id="KW-0479">Metal-binding</keyword>
<dbReference type="Gene3D" id="1.10.15.40">
    <property type="entry name" value="Electron transport complex subunit B, putative Fe-S cluster"/>
    <property type="match status" value="1"/>
</dbReference>
<feature type="domain" description="4Fe-4S" evidence="5">
    <location>
        <begin position="11"/>
        <end position="43"/>
    </location>
</feature>
<dbReference type="GO" id="GO:0051539">
    <property type="term" value="F:4 iron, 4 sulfur cluster binding"/>
    <property type="evidence" value="ECO:0007669"/>
    <property type="project" value="UniProtKB-KW"/>
</dbReference>
<dbReference type="GO" id="GO:0046872">
    <property type="term" value="F:metal ion binding"/>
    <property type="evidence" value="ECO:0007669"/>
    <property type="project" value="UniProtKB-KW"/>
</dbReference>
<evidence type="ECO:0000256" key="4">
    <source>
        <dbReference type="ARBA" id="ARBA00023014"/>
    </source>
</evidence>
<sequence>MWRGMSGVTNLPGMNCGLCGYRSCEDFGNFLNSHPEQIKRCIYLSEHKLGTAQPKRKTPALTATSTFPAAPATGSNAAGCGADKASCAVACGAGVQNEKGQRRVDSEEGRWKDSLGRDFDFFLDQFPEDPGPREVIIPHNPMLTRELEIQKGEILIGRPLGMSCGCPITHCGIVHTVDYKTGVITWFVTGPLDPRNKGYKDMGYYIAEGYEGLISESRVDVKLGMRYFFQPRRCMLHWRHSGLVNYVNRTPAGLQVRVEGLWIG</sequence>
<dbReference type="OrthoDB" id="9793312at2"/>
<reference evidence="6 7" key="1">
    <citation type="submission" date="2020-01" db="EMBL/GenBank/DDBJ databases">
        <title>Whole genome sequence of Heliobacterium gestii DSM 11169.</title>
        <authorList>
            <person name="Kyndt J.A."/>
            <person name="Meyer T.E."/>
        </authorList>
    </citation>
    <scope>NUCLEOTIDE SEQUENCE [LARGE SCALE GENOMIC DNA]</scope>
    <source>
        <strain evidence="6 7">DSM 11169</strain>
    </source>
</reference>
<keyword evidence="3" id="KW-0408">Iron</keyword>
<evidence type="ECO:0000256" key="1">
    <source>
        <dbReference type="ARBA" id="ARBA00022485"/>
    </source>
</evidence>
<evidence type="ECO:0000256" key="2">
    <source>
        <dbReference type="ARBA" id="ARBA00022723"/>
    </source>
</evidence>
<dbReference type="EMBL" id="WXEX01000002">
    <property type="protein sequence ID" value="MZP41833.1"/>
    <property type="molecule type" value="Genomic_DNA"/>
</dbReference>
<keyword evidence="1" id="KW-0004">4Fe-4S</keyword>
<dbReference type="Pfam" id="PF04060">
    <property type="entry name" value="FeS"/>
    <property type="match status" value="1"/>
</dbReference>
<comment type="caution">
    <text evidence="6">The sequence shown here is derived from an EMBL/GenBank/DDBJ whole genome shotgun (WGS) entry which is preliminary data.</text>
</comment>
<name>A0A845LE62_HELGE</name>
<accession>A0A845LE62</accession>
<dbReference type="Proteomes" id="UP000471031">
    <property type="component" value="Unassembled WGS sequence"/>
</dbReference>
<evidence type="ECO:0000259" key="5">
    <source>
        <dbReference type="Pfam" id="PF04060"/>
    </source>
</evidence>
<evidence type="ECO:0000313" key="6">
    <source>
        <dbReference type="EMBL" id="MZP41833.1"/>
    </source>
</evidence>
<protein>
    <submittedName>
        <fullName evidence="6">Fe-S cluster protein</fullName>
    </submittedName>
</protein>
<gene>
    <name evidence="6" type="ORF">GTO89_02150</name>
</gene>
<keyword evidence="4" id="KW-0411">Iron-sulfur</keyword>
<proteinExistence type="predicted"/>
<evidence type="ECO:0000313" key="7">
    <source>
        <dbReference type="Proteomes" id="UP000471031"/>
    </source>
</evidence>
<organism evidence="6 7">
    <name type="scientific">Heliomicrobium gestii</name>
    <name type="common">Heliobacterium gestii</name>
    <dbReference type="NCBI Taxonomy" id="2699"/>
    <lineage>
        <taxon>Bacteria</taxon>
        <taxon>Bacillati</taxon>
        <taxon>Bacillota</taxon>
        <taxon>Clostridia</taxon>
        <taxon>Eubacteriales</taxon>
        <taxon>Heliobacteriaceae</taxon>
        <taxon>Heliomicrobium</taxon>
    </lineage>
</organism>
<keyword evidence="7" id="KW-1185">Reference proteome</keyword>
<dbReference type="AlphaFoldDB" id="A0A845LE62"/>
<dbReference type="InterPro" id="IPR007202">
    <property type="entry name" value="4Fe-4S_dom"/>
</dbReference>
<evidence type="ECO:0000256" key="3">
    <source>
        <dbReference type="ARBA" id="ARBA00023004"/>
    </source>
</evidence>